<accession>A0A2Z6N8Q3</accession>
<dbReference type="AlphaFoldDB" id="A0A2Z6N8Q3"/>
<evidence type="ECO:0000313" key="2">
    <source>
        <dbReference type="Proteomes" id="UP000242715"/>
    </source>
</evidence>
<protein>
    <recommendedName>
        <fullName evidence="3">Reverse transcriptase zinc-binding domain-containing protein</fullName>
    </recommendedName>
</protein>
<evidence type="ECO:0008006" key="3">
    <source>
        <dbReference type="Google" id="ProtNLM"/>
    </source>
</evidence>
<dbReference type="Proteomes" id="UP000242715">
    <property type="component" value="Unassembled WGS sequence"/>
</dbReference>
<name>A0A2Z6N8Q3_TRISU</name>
<reference evidence="2" key="1">
    <citation type="journal article" date="2017" name="Front. Plant Sci.">
        <title>Climate Clever Clovers: New Paradigm to Reduce the Environmental Footprint of Ruminants by Breeding Low Methanogenic Forages Utilizing Haplotype Variation.</title>
        <authorList>
            <person name="Kaur P."/>
            <person name="Appels R."/>
            <person name="Bayer P.E."/>
            <person name="Keeble-Gagnere G."/>
            <person name="Wang J."/>
            <person name="Hirakawa H."/>
            <person name="Shirasawa K."/>
            <person name="Vercoe P."/>
            <person name="Stefanova K."/>
            <person name="Durmic Z."/>
            <person name="Nichols P."/>
            <person name="Revell C."/>
            <person name="Isobe S.N."/>
            <person name="Edwards D."/>
            <person name="Erskine W."/>
        </authorList>
    </citation>
    <scope>NUCLEOTIDE SEQUENCE [LARGE SCALE GENOMIC DNA]</scope>
    <source>
        <strain evidence="2">cv. Daliak</strain>
    </source>
</reference>
<organism evidence="1 2">
    <name type="scientific">Trifolium subterraneum</name>
    <name type="common">Subterranean clover</name>
    <dbReference type="NCBI Taxonomy" id="3900"/>
    <lineage>
        <taxon>Eukaryota</taxon>
        <taxon>Viridiplantae</taxon>
        <taxon>Streptophyta</taxon>
        <taxon>Embryophyta</taxon>
        <taxon>Tracheophyta</taxon>
        <taxon>Spermatophyta</taxon>
        <taxon>Magnoliopsida</taxon>
        <taxon>eudicotyledons</taxon>
        <taxon>Gunneridae</taxon>
        <taxon>Pentapetalae</taxon>
        <taxon>rosids</taxon>
        <taxon>fabids</taxon>
        <taxon>Fabales</taxon>
        <taxon>Fabaceae</taxon>
        <taxon>Papilionoideae</taxon>
        <taxon>50 kb inversion clade</taxon>
        <taxon>NPAAA clade</taxon>
        <taxon>Hologalegina</taxon>
        <taxon>IRL clade</taxon>
        <taxon>Trifolieae</taxon>
        <taxon>Trifolium</taxon>
    </lineage>
</organism>
<keyword evidence="2" id="KW-1185">Reference proteome</keyword>
<evidence type="ECO:0000313" key="1">
    <source>
        <dbReference type="EMBL" id="GAU25567.1"/>
    </source>
</evidence>
<sequence>MYRRGSLDDTVIAKGLDSHLWKLIVKLWPKLEELSSWTLGNGKTVEWYKDIWIDKGLRVADPNLNIPANMHDWKVVQLVDDDGSWKRSVFVEWLPFNIMK</sequence>
<gene>
    <name evidence="1" type="ORF">TSUD_260010</name>
</gene>
<dbReference type="EMBL" id="DF973315">
    <property type="protein sequence ID" value="GAU25567.1"/>
    <property type="molecule type" value="Genomic_DNA"/>
</dbReference>
<dbReference type="OrthoDB" id="1002501at2759"/>
<proteinExistence type="predicted"/>